<organism evidence="2 3">
    <name type="scientific">Cupriavidus malaysiensis</name>
    <dbReference type="NCBI Taxonomy" id="367825"/>
    <lineage>
        <taxon>Bacteria</taxon>
        <taxon>Pseudomonadati</taxon>
        <taxon>Pseudomonadota</taxon>
        <taxon>Betaproteobacteria</taxon>
        <taxon>Burkholderiales</taxon>
        <taxon>Burkholderiaceae</taxon>
        <taxon>Cupriavidus</taxon>
    </lineage>
</organism>
<accession>A0ABM6FF77</accession>
<evidence type="ECO:0000256" key="1">
    <source>
        <dbReference type="SAM" id="SignalP"/>
    </source>
</evidence>
<evidence type="ECO:0000313" key="3">
    <source>
        <dbReference type="Proteomes" id="UP000177515"/>
    </source>
</evidence>
<dbReference type="Proteomes" id="UP000177515">
    <property type="component" value="Chromosome 2"/>
</dbReference>
<keyword evidence="3" id="KW-1185">Reference proteome</keyword>
<sequence length="138" mass="14861">MERMRQAGRQRHGRWRGYARRCAGLVLCAACAACAGPDWLRPPRPRADAVPAAPAQGLAKGRPLADELVCLTAPAGERIDLAEHFADFPLVTAARDQAGEMHQHRAPSIVSWLPLPARGECGGEGWFSKAPHPAKPTV</sequence>
<protein>
    <submittedName>
        <fullName evidence="2">Uncharacterized protein</fullName>
    </submittedName>
</protein>
<reference evidence="2 3" key="1">
    <citation type="submission" date="2016-10" db="EMBL/GenBank/DDBJ databases">
        <title>Complete genome sequences of three Cupriavidus strains isolated from various Malaysian environments.</title>
        <authorList>
            <person name="Abdullah A.A.-A."/>
            <person name="Shafie N.A.H."/>
            <person name="Lau N.S."/>
        </authorList>
    </citation>
    <scope>NUCLEOTIDE SEQUENCE [LARGE SCALE GENOMIC DNA]</scope>
    <source>
        <strain evidence="2 3">USMAA1020</strain>
    </source>
</reference>
<feature type="signal peptide" evidence="1">
    <location>
        <begin position="1"/>
        <end position="35"/>
    </location>
</feature>
<feature type="chain" id="PRO_5046764792" evidence="1">
    <location>
        <begin position="36"/>
        <end position="138"/>
    </location>
</feature>
<name>A0ABM6FF77_9BURK</name>
<evidence type="ECO:0000313" key="2">
    <source>
        <dbReference type="EMBL" id="AOZ10553.1"/>
    </source>
</evidence>
<dbReference type="EMBL" id="CP017755">
    <property type="protein sequence ID" value="AOZ10553.1"/>
    <property type="molecule type" value="Genomic_DNA"/>
</dbReference>
<keyword evidence="1" id="KW-0732">Signal</keyword>
<gene>
    <name evidence="2" type="ORF">BKK80_33940</name>
</gene>
<proteinExistence type="predicted"/>